<dbReference type="STRING" id="1805483.A0A177ECD7"/>
<keyword evidence="1" id="KW-0648">Protein biosynthesis</keyword>
<dbReference type="InterPro" id="IPR012340">
    <property type="entry name" value="NA-bd_OB-fold"/>
</dbReference>
<feature type="domain" description="S1-like" evidence="2">
    <location>
        <begin position="23"/>
        <end position="90"/>
    </location>
</feature>
<organism evidence="3 4">
    <name type="scientific">Nematocida displodere</name>
    <dbReference type="NCBI Taxonomy" id="1805483"/>
    <lineage>
        <taxon>Eukaryota</taxon>
        <taxon>Fungi</taxon>
        <taxon>Fungi incertae sedis</taxon>
        <taxon>Microsporidia</taxon>
        <taxon>Nematocida</taxon>
    </lineage>
</organism>
<accession>A0A177ECD7</accession>
<dbReference type="Proteomes" id="UP000185944">
    <property type="component" value="Unassembled WGS sequence"/>
</dbReference>
<comment type="caution">
    <text evidence="3">The sequence shown here is derived from an EMBL/GenBank/DDBJ whole genome shotgun (WGS) entry which is preliminary data.</text>
</comment>
<dbReference type="HAMAP" id="MF_00216">
    <property type="entry name" value="aIF_1A"/>
    <property type="match status" value="1"/>
</dbReference>
<dbReference type="PROSITE" id="PS50832">
    <property type="entry name" value="S1_IF1_TYPE"/>
    <property type="match status" value="1"/>
</dbReference>
<dbReference type="AlphaFoldDB" id="A0A177ECD7"/>
<dbReference type="CDD" id="cd05793">
    <property type="entry name" value="S1_IF1A"/>
    <property type="match status" value="1"/>
</dbReference>
<dbReference type="SMART" id="SM00652">
    <property type="entry name" value="eIF1a"/>
    <property type="match status" value="1"/>
</dbReference>
<evidence type="ECO:0000256" key="1">
    <source>
        <dbReference type="PROSITE-ProRule" id="PRU00181"/>
    </source>
</evidence>
<proteinExistence type="inferred from homology"/>
<dbReference type="Pfam" id="PF01176">
    <property type="entry name" value="eIF-1a"/>
    <property type="match status" value="1"/>
</dbReference>
<dbReference type="EMBL" id="LTDL01000040">
    <property type="protein sequence ID" value="OAG29488.1"/>
    <property type="molecule type" value="Genomic_DNA"/>
</dbReference>
<keyword evidence="4" id="KW-1185">Reference proteome</keyword>
<protein>
    <submittedName>
        <fullName evidence="3">Translation initiation factor 1A</fullName>
    </submittedName>
</protein>
<evidence type="ECO:0000313" key="4">
    <source>
        <dbReference type="Proteomes" id="UP000185944"/>
    </source>
</evidence>
<dbReference type="InterPro" id="IPR006196">
    <property type="entry name" value="RNA-binding_domain_S1_IF1"/>
</dbReference>
<dbReference type="SUPFAM" id="SSF50249">
    <property type="entry name" value="Nucleic acid-binding proteins"/>
    <property type="match status" value="1"/>
</dbReference>
<sequence length="123" mass="14015">MKGKKRGGNRKKGGANDPMVFMEDGETIYGQVVAALGSSRFEVLCIDAVSRKCQIRGSMHKTVWIQANDIVLVCLRNDQKDTGDICKKYYPSEVKILRENNLIPENFRQDAEDNQAEFEFQRI</sequence>
<evidence type="ECO:0000259" key="2">
    <source>
        <dbReference type="PROSITE" id="PS50832"/>
    </source>
</evidence>
<gene>
    <name evidence="3" type="ORF">NEDG_00621</name>
</gene>
<name>A0A177ECD7_9MICR</name>
<dbReference type="GeneID" id="93646971"/>
<evidence type="ECO:0000313" key="3">
    <source>
        <dbReference type="EMBL" id="OAG29488.1"/>
    </source>
</evidence>
<dbReference type="PANTHER" id="PTHR21668">
    <property type="entry name" value="EIF-1A"/>
    <property type="match status" value="1"/>
</dbReference>
<dbReference type="InterPro" id="IPR001253">
    <property type="entry name" value="TIF_eIF-1A"/>
</dbReference>
<dbReference type="RefSeq" id="XP_067544136.1">
    <property type="nucleotide sequence ID" value="XM_067688039.1"/>
</dbReference>
<dbReference type="GO" id="GO:0003723">
    <property type="term" value="F:RNA binding"/>
    <property type="evidence" value="ECO:0007669"/>
    <property type="project" value="InterPro"/>
</dbReference>
<dbReference type="Gene3D" id="2.40.50.140">
    <property type="entry name" value="Nucleic acid-binding proteins"/>
    <property type="match status" value="1"/>
</dbReference>
<dbReference type="OrthoDB" id="274995at2759"/>
<dbReference type="VEuPathDB" id="MicrosporidiaDB:NEDG_00621"/>
<keyword evidence="1 3" id="KW-0396">Initiation factor</keyword>
<reference evidence="3 4" key="1">
    <citation type="submission" date="2016-02" db="EMBL/GenBank/DDBJ databases">
        <title>Discovery of a natural microsporidian pathogen with a broad tissue tropism in Caenorhabditis elegans.</title>
        <authorList>
            <person name="Luallen R.J."/>
            <person name="Reinke A.W."/>
            <person name="Tong L."/>
            <person name="Botts M.R."/>
            <person name="Felix M.-A."/>
            <person name="Troemel E.R."/>
        </authorList>
    </citation>
    <scope>NUCLEOTIDE SEQUENCE [LARGE SCALE GENOMIC DNA]</scope>
    <source>
        <strain evidence="3 4">JUm2807</strain>
    </source>
</reference>
<dbReference type="GO" id="GO:0003743">
    <property type="term" value="F:translation initiation factor activity"/>
    <property type="evidence" value="ECO:0007669"/>
    <property type="project" value="UniProtKB-UniRule"/>
</dbReference>